<reference evidence="1" key="1">
    <citation type="journal article" date="2014" name="Front. Microbiol.">
        <title>High frequency of phylogenetically diverse reductive dehalogenase-homologous genes in deep subseafloor sedimentary metagenomes.</title>
        <authorList>
            <person name="Kawai M."/>
            <person name="Futagami T."/>
            <person name="Toyoda A."/>
            <person name="Takaki Y."/>
            <person name="Nishi S."/>
            <person name="Hori S."/>
            <person name="Arai W."/>
            <person name="Tsubouchi T."/>
            <person name="Morono Y."/>
            <person name="Uchiyama I."/>
            <person name="Ito T."/>
            <person name="Fujiyama A."/>
            <person name="Inagaki F."/>
            <person name="Takami H."/>
        </authorList>
    </citation>
    <scope>NUCLEOTIDE SEQUENCE</scope>
    <source>
        <strain evidence="1">Expedition CK06-06</strain>
    </source>
</reference>
<proteinExistence type="predicted"/>
<comment type="caution">
    <text evidence="1">The sequence shown here is derived from an EMBL/GenBank/DDBJ whole genome shotgun (WGS) entry which is preliminary data.</text>
</comment>
<evidence type="ECO:0000313" key="1">
    <source>
        <dbReference type="EMBL" id="GAH08040.1"/>
    </source>
</evidence>
<protein>
    <submittedName>
        <fullName evidence="1">Uncharacterized protein</fullName>
    </submittedName>
</protein>
<dbReference type="AlphaFoldDB" id="X1DID9"/>
<accession>X1DID9</accession>
<sequence>MVGCERETQKVMAALGNYMESFIRYDYVKKLKPTERKGGEEELAWKSYSRYEDRLYESLKTFKKCKV</sequence>
<organism evidence="1">
    <name type="scientific">marine sediment metagenome</name>
    <dbReference type="NCBI Taxonomy" id="412755"/>
    <lineage>
        <taxon>unclassified sequences</taxon>
        <taxon>metagenomes</taxon>
        <taxon>ecological metagenomes</taxon>
    </lineage>
</organism>
<dbReference type="EMBL" id="BART01030858">
    <property type="protein sequence ID" value="GAH08040.1"/>
    <property type="molecule type" value="Genomic_DNA"/>
</dbReference>
<gene>
    <name evidence="1" type="ORF">S01H4_53750</name>
</gene>
<name>X1DID9_9ZZZZ</name>